<proteinExistence type="inferred from homology"/>
<feature type="domain" description="MaoC-like" evidence="2">
    <location>
        <begin position="12"/>
        <end position="120"/>
    </location>
</feature>
<dbReference type="InterPro" id="IPR039375">
    <property type="entry name" value="NodN-like"/>
</dbReference>
<dbReference type="PATRIC" id="fig|1441923.3.peg.1853"/>
<dbReference type="Proteomes" id="UP000037712">
    <property type="component" value="Unassembled WGS sequence"/>
</dbReference>
<accession>A0A0M9WPJ2</accession>
<dbReference type="EMBL" id="AZYO01000014">
    <property type="protein sequence ID" value="KOS56721.1"/>
    <property type="molecule type" value="Genomic_DNA"/>
</dbReference>
<evidence type="ECO:0000313" key="3">
    <source>
        <dbReference type="EMBL" id="KOS56721.1"/>
    </source>
</evidence>
<dbReference type="RefSeq" id="WP_054372247.1">
    <property type="nucleotide sequence ID" value="NZ_AZYO01000014.1"/>
</dbReference>
<reference evidence="3 4" key="1">
    <citation type="journal article" date="2015" name="Genome Announc.">
        <title>Draft Genome Sequence of Rhodococcus rhodochrous Strain KG-21, a Soil Isolate from Oil Fields of Krishna-Godavari Basin, India.</title>
        <authorList>
            <person name="Dawar C."/>
            <person name="Aggarwal R.K."/>
        </authorList>
    </citation>
    <scope>NUCLEOTIDE SEQUENCE [LARGE SCALE GENOMIC DNA]</scope>
    <source>
        <strain evidence="3 4">KG-21</strain>
    </source>
</reference>
<gene>
    <name evidence="3" type="ORF">Z051_08360</name>
</gene>
<evidence type="ECO:0000259" key="2">
    <source>
        <dbReference type="Pfam" id="PF01575"/>
    </source>
</evidence>
<comment type="caution">
    <text evidence="3">The sequence shown here is derived from an EMBL/GenBank/DDBJ whole genome shotgun (WGS) entry which is preliminary data.</text>
</comment>
<dbReference type="InterPro" id="IPR029069">
    <property type="entry name" value="HotDog_dom_sf"/>
</dbReference>
<dbReference type="PANTHER" id="PTHR42993:SF1">
    <property type="entry name" value="MAOC-LIKE DEHYDRATASE DOMAIN-CONTAINING PROTEIN"/>
    <property type="match status" value="1"/>
</dbReference>
<dbReference type="PANTHER" id="PTHR42993">
    <property type="entry name" value="MAOC-LIKE DEHYDRATASE DOMAIN-CONTAINING PROTEIN"/>
    <property type="match status" value="1"/>
</dbReference>
<reference evidence="4" key="2">
    <citation type="submission" date="2015-01" db="EMBL/GenBank/DDBJ databases">
        <title>Draft genome sequence of potential hydrocarbon metabolising strain of Rhodococcus rhodochrous.</title>
        <authorList>
            <person name="Aggarwal R.K."/>
            <person name="Dawar C."/>
        </authorList>
    </citation>
    <scope>NUCLEOTIDE SEQUENCE [LARGE SCALE GENOMIC DNA]</scope>
    <source>
        <strain evidence="4">KG-21</strain>
    </source>
</reference>
<name>A0A0M9WPJ2_RHORH</name>
<sequence length="152" mass="16528">MKIFHNADEILAAVGEELGTSEWVDITQERVNTFADATGDHQWIHVDVERAHAESPFGGPIAHGYLSLSLLPMLGWQIYSTKGAKMGVNYGSNKVRFPAPVPVGSRLRLTAVLKEATQLGDGAVQMLVEQKLEIEGNSKPAVVAETVSRVVY</sequence>
<dbReference type="Gene3D" id="3.10.129.10">
    <property type="entry name" value="Hotdog Thioesterase"/>
    <property type="match status" value="1"/>
</dbReference>
<dbReference type="AlphaFoldDB" id="A0A0M9WPJ2"/>
<dbReference type="SUPFAM" id="SSF54637">
    <property type="entry name" value="Thioesterase/thiol ester dehydrase-isomerase"/>
    <property type="match status" value="1"/>
</dbReference>
<organism evidence="3 4">
    <name type="scientific">Rhodococcus rhodochrous KG-21</name>
    <dbReference type="NCBI Taxonomy" id="1441923"/>
    <lineage>
        <taxon>Bacteria</taxon>
        <taxon>Bacillati</taxon>
        <taxon>Actinomycetota</taxon>
        <taxon>Actinomycetes</taxon>
        <taxon>Mycobacteriales</taxon>
        <taxon>Nocardiaceae</taxon>
        <taxon>Rhodococcus</taxon>
    </lineage>
</organism>
<dbReference type="CDD" id="cd03450">
    <property type="entry name" value="NodN"/>
    <property type="match status" value="1"/>
</dbReference>
<evidence type="ECO:0000313" key="4">
    <source>
        <dbReference type="Proteomes" id="UP000037712"/>
    </source>
</evidence>
<comment type="similarity">
    <text evidence="1">Belongs to the enoyl-CoA hydratase/isomerase family.</text>
</comment>
<dbReference type="InterPro" id="IPR002539">
    <property type="entry name" value="MaoC-like_dom"/>
</dbReference>
<dbReference type="Pfam" id="PF01575">
    <property type="entry name" value="MaoC_dehydratas"/>
    <property type="match status" value="1"/>
</dbReference>
<protein>
    <submittedName>
        <fullName evidence="3">Enoyl-CoA hydratase</fullName>
    </submittedName>
</protein>
<evidence type="ECO:0000256" key="1">
    <source>
        <dbReference type="ARBA" id="ARBA00005254"/>
    </source>
</evidence>